<reference evidence="1 2" key="1">
    <citation type="submission" date="2016-07" db="EMBL/GenBank/DDBJ databases">
        <title>Pervasive Adenine N6-methylation of Active Genes in Fungi.</title>
        <authorList>
            <consortium name="DOE Joint Genome Institute"/>
            <person name="Mondo S.J."/>
            <person name="Dannebaum R.O."/>
            <person name="Kuo R.C."/>
            <person name="Labutti K."/>
            <person name="Haridas S."/>
            <person name="Kuo A."/>
            <person name="Salamov A."/>
            <person name="Ahrendt S.R."/>
            <person name="Lipzen A."/>
            <person name="Sullivan W."/>
            <person name="Andreopoulos W.B."/>
            <person name="Clum A."/>
            <person name="Lindquist E."/>
            <person name="Daum C."/>
            <person name="Ramamoorthy G.K."/>
            <person name="Gryganskyi A."/>
            <person name="Culley D."/>
            <person name="Magnuson J.K."/>
            <person name="James T.Y."/>
            <person name="O'Malley M.A."/>
            <person name="Stajich J.E."/>
            <person name="Spatafora J.W."/>
            <person name="Visel A."/>
            <person name="Grigoriev I.V."/>
        </authorList>
    </citation>
    <scope>NUCLEOTIDE SEQUENCE [LARGE SCALE GENOMIC DNA]</scope>
    <source>
        <strain evidence="1 2">CBS 115471</strain>
    </source>
</reference>
<protein>
    <recommendedName>
        <fullName evidence="3">F-box domain-containing protein</fullName>
    </recommendedName>
</protein>
<evidence type="ECO:0000313" key="1">
    <source>
        <dbReference type="EMBL" id="ORY18827.1"/>
    </source>
</evidence>
<sequence>MSHVTPFPRHGPRKPEKTFLLLPGELRNKIYRHIFLGRISVISWETNSGKVPGICGTNRQIRSETITLYFQHMVWLLPHTRFIRPWAEFLHSYPHDLAFHNIRSLVLQDLSVLDTKLLMRCSKLRTLVLVFDGSEIVGKNLVRRAKWDTEKILKIYHLGPIFKSTTLKRLMLGFKPFPSGWIIPGVEEYDDVRASFVHQIERQGNRANVVVLSNLPWNTAQWVEEVVLNNITDEEE</sequence>
<comment type="caution">
    <text evidence="1">The sequence shown here is derived from an EMBL/GenBank/DDBJ whole genome shotgun (WGS) entry which is preliminary data.</text>
</comment>
<gene>
    <name evidence="1" type="ORF">BCR34DRAFT_553569</name>
</gene>
<evidence type="ECO:0008006" key="3">
    <source>
        <dbReference type="Google" id="ProtNLM"/>
    </source>
</evidence>
<proteinExistence type="predicted"/>
<dbReference type="EMBL" id="MCFA01000005">
    <property type="protein sequence ID" value="ORY18827.1"/>
    <property type="molecule type" value="Genomic_DNA"/>
</dbReference>
<evidence type="ECO:0000313" key="2">
    <source>
        <dbReference type="Proteomes" id="UP000193144"/>
    </source>
</evidence>
<keyword evidence="2" id="KW-1185">Reference proteome</keyword>
<accession>A0A1Y2A937</accession>
<name>A0A1Y2A937_9PLEO</name>
<organism evidence="1 2">
    <name type="scientific">Clohesyomyces aquaticus</name>
    <dbReference type="NCBI Taxonomy" id="1231657"/>
    <lineage>
        <taxon>Eukaryota</taxon>
        <taxon>Fungi</taxon>
        <taxon>Dikarya</taxon>
        <taxon>Ascomycota</taxon>
        <taxon>Pezizomycotina</taxon>
        <taxon>Dothideomycetes</taxon>
        <taxon>Pleosporomycetidae</taxon>
        <taxon>Pleosporales</taxon>
        <taxon>Lindgomycetaceae</taxon>
        <taxon>Clohesyomyces</taxon>
    </lineage>
</organism>
<dbReference type="OrthoDB" id="62952at2759"/>
<dbReference type="AlphaFoldDB" id="A0A1Y2A937"/>
<dbReference type="Proteomes" id="UP000193144">
    <property type="component" value="Unassembled WGS sequence"/>
</dbReference>